<dbReference type="AlphaFoldDB" id="A0AA38MD87"/>
<feature type="compositionally biased region" description="Basic and acidic residues" evidence="1">
    <location>
        <begin position="33"/>
        <end position="48"/>
    </location>
</feature>
<feature type="compositionally biased region" description="Polar residues" evidence="1">
    <location>
        <begin position="49"/>
        <end position="60"/>
    </location>
</feature>
<dbReference type="Proteomes" id="UP001168821">
    <property type="component" value="Unassembled WGS sequence"/>
</dbReference>
<reference evidence="3" key="1">
    <citation type="journal article" date="2023" name="G3 (Bethesda)">
        <title>Whole genome assemblies of Zophobas morio and Tenebrio molitor.</title>
        <authorList>
            <person name="Kaur S."/>
            <person name="Stinson S.A."/>
            <person name="diCenzo G.C."/>
        </authorList>
    </citation>
    <scope>NUCLEOTIDE SEQUENCE</scope>
    <source>
        <strain evidence="3">QUZm001</strain>
    </source>
</reference>
<evidence type="ECO:0000313" key="4">
    <source>
        <dbReference type="Proteomes" id="UP001168821"/>
    </source>
</evidence>
<keyword evidence="2" id="KW-0472">Membrane</keyword>
<dbReference type="EMBL" id="JALNTZ010000005">
    <property type="protein sequence ID" value="KAJ3652670.1"/>
    <property type="molecule type" value="Genomic_DNA"/>
</dbReference>
<protein>
    <submittedName>
        <fullName evidence="3">Uncharacterized protein</fullName>
    </submittedName>
</protein>
<proteinExistence type="predicted"/>
<accession>A0AA38MD87</accession>
<keyword evidence="2" id="KW-0812">Transmembrane</keyword>
<name>A0AA38MD87_9CUCU</name>
<keyword evidence="4" id="KW-1185">Reference proteome</keyword>
<feature type="transmembrane region" description="Helical" evidence="2">
    <location>
        <begin position="72"/>
        <end position="103"/>
    </location>
</feature>
<evidence type="ECO:0000256" key="1">
    <source>
        <dbReference type="SAM" id="MobiDB-lite"/>
    </source>
</evidence>
<keyword evidence="2" id="KW-1133">Transmembrane helix</keyword>
<comment type="caution">
    <text evidence="3">The sequence shown here is derived from an EMBL/GenBank/DDBJ whole genome shotgun (WGS) entry which is preliminary data.</text>
</comment>
<evidence type="ECO:0000313" key="3">
    <source>
        <dbReference type="EMBL" id="KAJ3652670.1"/>
    </source>
</evidence>
<sequence length="123" mass="14076">MSLLTIPQTFFGTICIHASIHHENPGAELSENGTKHFAERKKKDEHLESNSASKSDTSQPLESIDWRWLERIILSFTFGFSGASTSTYLLVLVIVIVIVAFWVMRTHWSHVDRQLNRRPITVI</sequence>
<evidence type="ECO:0000256" key="2">
    <source>
        <dbReference type="SAM" id="Phobius"/>
    </source>
</evidence>
<organism evidence="3 4">
    <name type="scientific">Zophobas morio</name>
    <dbReference type="NCBI Taxonomy" id="2755281"/>
    <lineage>
        <taxon>Eukaryota</taxon>
        <taxon>Metazoa</taxon>
        <taxon>Ecdysozoa</taxon>
        <taxon>Arthropoda</taxon>
        <taxon>Hexapoda</taxon>
        <taxon>Insecta</taxon>
        <taxon>Pterygota</taxon>
        <taxon>Neoptera</taxon>
        <taxon>Endopterygota</taxon>
        <taxon>Coleoptera</taxon>
        <taxon>Polyphaga</taxon>
        <taxon>Cucujiformia</taxon>
        <taxon>Tenebrionidae</taxon>
        <taxon>Zophobas</taxon>
    </lineage>
</organism>
<feature type="region of interest" description="Disordered" evidence="1">
    <location>
        <begin position="25"/>
        <end position="60"/>
    </location>
</feature>
<gene>
    <name evidence="3" type="ORF">Zmor_018615</name>
</gene>